<evidence type="ECO:0000256" key="1">
    <source>
        <dbReference type="ARBA" id="ARBA00022741"/>
    </source>
</evidence>
<sequence>MSSFLLKKTIDVLLYVDRLDAYQVDNLDRLVVKAITDSFGKEIWKRALVVLSHSQLSPPDGLNYYIFFSKRSEAVLEVITQGAQLKKGDLQVCGLSFLLLIAKYMIFIVGKDASCKLG</sequence>
<dbReference type="InterPro" id="IPR027417">
    <property type="entry name" value="P-loop_NTPase"/>
</dbReference>
<dbReference type="Pfam" id="PF04548">
    <property type="entry name" value="AIG1"/>
    <property type="match status" value="1"/>
</dbReference>
<evidence type="ECO:0000313" key="3">
    <source>
        <dbReference type="EMBL" id="GKV46103.1"/>
    </source>
</evidence>
<dbReference type="EMBL" id="BPVZ01000202">
    <property type="protein sequence ID" value="GKV46103.1"/>
    <property type="molecule type" value="Genomic_DNA"/>
</dbReference>
<gene>
    <name evidence="3" type="ORF">SLEP1_g53114</name>
</gene>
<dbReference type="GO" id="GO:0005525">
    <property type="term" value="F:GTP binding"/>
    <property type="evidence" value="ECO:0007669"/>
    <property type="project" value="InterPro"/>
</dbReference>
<reference evidence="3 4" key="1">
    <citation type="journal article" date="2021" name="Commun. Biol.">
        <title>The genome of Shorea leprosula (Dipterocarpaceae) highlights the ecological relevance of drought in aseasonal tropical rainforests.</title>
        <authorList>
            <person name="Ng K.K.S."/>
            <person name="Kobayashi M.J."/>
            <person name="Fawcett J.A."/>
            <person name="Hatakeyama M."/>
            <person name="Paape T."/>
            <person name="Ng C.H."/>
            <person name="Ang C.C."/>
            <person name="Tnah L.H."/>
            <person name="Lee C.T."/>
            <person name="Nishiyama T."/>
            <person name="Sese J."/>
            <person name="O'Brien M.J."/>
            <person name="Copetti D."/>
            <person name="Mohd Noor M.I."/>
            <person name="Ong R.C."/>
            <person name="Putra M."/>
            <person name="Sireger I.Z."/>
            <person name="Indrioko S."/>
            <person name="Kosugi Y."/>
            <person name="Izuno A."/>
            <person name="Isagi Y."/>
            <person name="Lee S.L."/>
            <person name="Shimizu K.K."/>
        </authorList>
    </citation>
    <scope>NUCLEOTIDE SEQUENCE [LARGE SCALE GENOMIC DNA]</scope>
    <source>
        <strain evidence="3">214</strain>
    </source>
</reference>
<feature type="domain" description="AIG1-type G" evidence="2">
    <location>
        <begin position="5"/>
        <end position="79"/>
    </location>
</feature>
<dbReference type="AlphaFoldDB" id="A0AAV5M8E7"/>
<protein>
    <recommendedName>
        <fullName evidence="2">AIG1-type G domain-containing protein</fullName>
    </recommendedName>
</protein>
<evidence type="ECO:0000259" key="2">
    <source>
        <dbReference type="Pfam" id="PF04548"/>
    </source>
</evidence>
<keyword evidence="4" id="KW-1185">Reference proteome</keyword>
<comment type="caution">
    <text evidence="3">The sequence shown here is derived from an EMBL/GenBank/DDBJ whole genome shotgun (WGS) entry which is preliminary data.</text>
</comment>
<organism evidence="3 4">
    <name type="scientific">Rubroshorea leprosula</name>
    <dbReference type="NCBI Taxonomy" id="152421"/>
    <lineage>
        <taxon>Eukaryota</taxon>
        <taxon>Viridiplantae</taxon>
        <taxon>Streptophyta</taxon>
        <taxon>Embryophyta</taxon>
        <taxon>Tracheophyta</taxon>
        <taxon>Spermatophyta</taxon>
        <taxon>Magnoliopsida</taxon>
        <taxon>eudicotyledons</taxon>
        <taxon>Gunneridae</taxon>
        <taxon>Pentapetalae</taxon>
        <taxon>rosids</taxon>
        <taxon>malvids</taxon>
        <taxon>Malvales</taxon>
        <taxon>Dipterocarpaceae</taxon>
        <taxon>Rubroshorea</taxon>
    </lineage>
</organism>
<dbReference type="Proteomes" id="UP001054252">
    <property type="component" value="Unassembled WGS sequence"/>
</dbReference>
<dbReference type="InterPro" id="IPR006703">
    <property type="entry name" value="G_AIG1"/>
</dbReference>
<name>A0AAV5M8E7_9ROSI</name>
<proteinExistence type="predicted"/>
<accession>A0AAV5M8E7</accession>
<dbReference type="Gene3D" id="3.40.50.300">
    <property type="entry name" value="P-loop containing nucleotide triphosphate hydrolases"/>
    <property type="match status" value="1"/>
</dbReference>
<evidence type="ECO:0000313" key="4">
    <source>
        <dbReference type="Proteomes" id="UP001054252"/>
    </source>
</evidence>
<keyword evidence="1" id="KW-0547">Nucleotide-binding</keyword>